<evidence type="ECO:0000313" key="1">
    <source>
        <dbReference type="EMBL" id="WYV99122.1"/>
    </source>
</evidence>
<gene>
    <name evidence="1" type="ORF">Amme3_00126</name>
</gene>
<dbReference type="Proteomes" id="UP001438490">
    <property type="component" value="Segment"/>
</dbReference>
<name>A0AAX4MWK2_9CAUD</name>
<evidence type="ECO:0008006" key="3">
    <source>
        <dbReference type="Google" id="ProtNLM"/>
    </source>
</evidence>
<evidence type="ECO:0000313" key="2">
    <source>
        <dbReference type="Proteomes" id="UP001438490"/>
    </source>
</evidence>
<reference evidence="1 2" key="1">
    <citation type="submission" date="2024-03" db="EMBL/GenBank/DDBJ databases">
        <title>Isolation and characterization of a phage collection against Pseudomonas putida.</title>
        <authorList>
            <person name="Brauer A."/>
            <person name="Rosendahl S."/>
            <person name="Kangsep A."/>
            <person name="Rikberg R."/>
            <person name="Lewanczyk A.C."/>
            <person name="Horak R."/>
            <person name="Tamman H."/>
        </authorList>
    </citation>
    <scope>NUCLEOTIDE SEQUENCE [LARGE SCALE GENOMIC DNA]</scope>
</reference>
<protein>
    <recommendedName>
        <fullName evidence="3">Endonuclease</fullName>
    </recommendedName>
</protein>
<sequence>MTGRPTYEKQNDLDNESKVVERIEKWASCKLTKTGKFAHWDFEAYRGIMQVAAIEFKCRTNPRLKYPTYMISARKWEHLHAYSRRTKKPAILVVQWTDFLGYVVVGNPPVQISTGGRVDRGDTQDIESVVLIDTQHFRRIP</sequence>
<accession>A0AAX4MWK2</accession>
<organism evidence="1 2">
    <name type="scientific">Pseudomonas phage vB_PpuM-Amme-3</name>
    <dbReference type="NCBI Taxonomy" id="3132617"/>
    <lineage>
        <taxon>Viruses</taxon>
        <taxon>Duplodnaviria</taxon>
        <taxon>Heunggongvirae</taxon>
        <taxon>Uroviricota</taxon>
        <taxon>Caudoviricetes</taxon>
        <taxon>Vandenendeviridae</taxon>
        <taxon>Gorskivirinae</taxon>
        <taxon>Tartuvirus</taxon>
        <taxon>Tartuvirus amme3</taxon>
    </lineage>
</organism>
<proteinExistence type="predicted"/>
<dbReference type="InterPro" id="IPR057104">
    <property type="entry name" value="PDDEXK_14"/>
</dbReference>
<dbReference type="Pfam" id="PF24579">
    <property type="entry name" value="PDDEXK_14"/>
    <property type="match status" value="1"/>
</dbReference>
<dbReference type="EMBL" id="PP496413">
    <property type="protein sequence ID" value="WYV99122.1"/>
    <property type="molecule type" value="Genomic_DNA"/>
</dbReference>
<keyword evidence="2" id="KW-1185">Reference proteome</keyword>